<evidence type="ECO:0000256" key="1">
    <source>
        <dbReference type="SAM" id="Phobius"/>
    </source>
</evidence>
<feature type="transmembrane region" description="Helical" evidence="1">
    <location>
        <begin position="48"/>
        <end position="68"/>
    </location>
</feature>
<keyword evidence="1" id="KW-0472">Membrane</keyword>
<protein>
    <submittedName>
        <fullName evidence="2">Uncharacterized protein</fullName>
    </submittedName>
</protein>
<evidence type="ECO:0000313" key="3">
    <source>
        <dbReference type="Proteomes" id="UP000674234"/>
    </source>
</evidence>
<accession>A0A940WFY3</accession>
<feature type="transmembrane region" description="Helical" evidence="1">
    <location>
        <begin position="213"/>
        <end position="231"/>
    </location>
</feature>
<comment type="caution">
    <text evidence="2">The sequence shown here is derived from an EMBL/GenBank/DDBJ whole genome shotgun (WGS) entry which is preliminary data.</text>
</comment>
<feature type="transmembrane region" description="Helical" evidence="1">
    <location>
        <begin position="251"/>
        <end position="272"/>
    </location>
</feature>
<sequence length="312" mass="31372">MPASAAEWALTPVPGVSAPPPGAVGAVLLVCASTLVGAALARRNFERLTVWLATASATMLITALVDLLPRLWTEAARSSIPLWALGSSGGFGFVVVAYFTRRGCACPGDGEQPGAHAPGLHRRATRSVEAALYGGVGTAAALTLHRALEGAALALTASVVVIVALVVHSASEGMTLGALLAVAGRRPAPWLALSCIGPAAGLLIASLGRLPTAWVPILLAMVMGVLCRTAYVGIRLAAGRQRDGRLSGRQIAIAAVTATAAGALMAGAHTLGGPDGAPRPNPLSPGAAPARTAFPHLAPPCGHAIRRLPLTA</sequence>
<feature type="transmembrane region" description="Helical" evidence="1">
    <location>
        <begin position="154"/>
        <end position="183"/>
    </location>
</feature>
<dbReference type="RefSeq" id="WP_210155325.1">
    <property type="nucleotide sequence ID" value="NZ_JAFCNB010000004.1"/>
</dbReference>
<evidence type="ECO:0000313" key="2">
    <source>
        <dbReference type="EMBL" id="MBP2704018.1"/>
    </source>
</evidence>
<feature type="transmembrane region" description="Helical" evidence="1">
    <location>
        <begin position="80"/>
        <end position="99"/>
    </location>
</feature>
<keyword evidence="3" id="KW-1185">Reference proteome</keyword>
<feature type="transmembrane region" description="Helical" evidence="1">
    <location>
        <begin position="22"/>
        <end position="41"/>
    </location>
</feature>
<keyword evidence="1" id="KW-0812">Transmembrane</keyword>
<keyword evidence="1" id="KW-1133">Transmembrane helix</keyword>
<reference evidence="2" key="1">
    <citation type="submission" date="2021-02" db="EMBL/GenBank/DDBJ databases">
        <title>Draft genome sequence of Microbispora sp. RL4-1S isolated from rice leaves in Thailand.</title>
        <authorList>
            <person name="Muangham S."/>
            <person name="Duangmal K."/>
        </authorList>
    </citation>
    <scope>NUCLEOTIDE SEQUENCE</scope>
    <source>
        <strain evidence="2">RL4-1S</strain>
    </source>
</reference>
<proteinExistence type="predicted"/>
<feature type="transmembrane region" description="Helical" evidence="1">
    <location>
        <begin position="190"/>
        <end position="207"/>
    </location>
</feature>
<name>A0A940WFY3_9ACTN</name>
<organism evidence="2 3">
    <name type="scientific">Microbispora oryzae</name>
    <dbReference type="NCBI Taxonomy" id="2806554"/>
    <lineage>
        <taxon>Bacteria</taxon>
        <taxon>Bacillati</taxon>
        <taxon>Actinomycetota</taxon>
        <taxon>Actinomycetes</taxon>
        <taxon>Streptosporangiales</taxon>
        <taxon>Streptosporangiaceae</taxon>
        <taxon>Microbispora</taxon>
    </lineage>
</organism>
<gene>
    <name evidence="2" type="ORF">JOL79_09380</name>
</gene>
<feature type="transmembrane region" description="Helical" evidence="1">
    <location>
        <begin position="130"/>
        <end position="148"/>
    </location>
</feature>
<dbReference type="Proteomes" id="UP000674234">
    <property type="component" value="Unassembled WGS sequence"/>
</dbReference>
<dbReference type="EMBL" id="JAFCNB010000004">
    <property type="protein sequence ID" value="MBP2704018.1"/>
    <property type="molecule type" value="Genomic_DNA"/>
</dbReference>
<dbReference type="AlphaFoldDB" id="A0A940WFY3"/>